<dbReference type="InterPro" id="IPR036291">
    <property type="entry name" value="NAD(P)-bd_dom_sf"/>
</dbReference>
<dbReference type="InterPro" id="IPR032095">
    <property type="entry name" value="Sacchrp_dh-like_C"/>
</dbReference>
<feature type="domain" description="Saccharopine dehydrogenase NADP binding" evidence="1">
    <location>
        <begin position="6"/>
        <end position="109"/>
    </location>
</feature>
<protein>
    <submittedName>
        <fullName evidence="3">Saccharopine dehydrogenase NADP-binding domain-containing protein</fullName>
    </submittedName>
</protein>
<accession>A0ABY4W5D4</accession>
<evidence type="ECO:0000259" key="1">
    <source>
        <dbReference type="Pfam" id="PF03435"/>
    </source>
</evidence>
<dbReference type="Gene3D" id="3.30.360.10">
    <property type="entry name" value="Dihydrodipicolinate Reductase, domain 2"/>
    <property type="match status" value="1"/>
</dbReference>
<dbReference type="SUPFAM" id="SSF51735">
    <property type="entry name" value="NAD(P)-binding Rossmann-fold domains"/>
    <property type="match status" value="1"/>
</dbReference>
<feature type="domain" description="Saccharopine dehydrogenase-like C-terminal" evidence="2">
    <location>
        <begin position="118"/>
        <end position="341"/>
    </location>
</feature>
<proteinExistence type="predicted"/>
<dbReference type="RefSeq" id="WP_251933860.1">
    <property type="nucleotide sequence ID" value="NZ_CP098747.1"/>
</dbReference>
<dbReference type="Pfam" id="PF03435">
    <property type="entry name" value="Sacchrp_dh_NADP"/>
    <property type="match status" value="1"/>
</dbReference>
<dbReference type="Gene3D" id="3.40.50.720">
    <property type="entry name" value="NAD(P)-binding Rossmann-like Domain"/>
    <property type="match status" value="1"/>
</dbReference>
<keyword evidence="4" id="KW-1185">Reference proteome</keyword>
<dbReference type="Proteomes" id="UP001056291">
    <property type="component" value="Chromosome"/>
</dbReference>
<evidence type="ECO:0000313" key="3">
    <source>
        <dbReference type="EMBL" id="USG60925.1"/>
    </source>
</evidence>
<organism evidence="3 4">
    <name type="scientific">Sneathiella marina</name>
    <dbReference type="NCBI Taxonomy" id="2950108"/>
    <lineage>
        <taxon>Bacteria</taxon>
        <taxon>Pseudomonadati</taxon>
        <taxon>Pseudomonadota</taxon>
        <taxon>Alphaproteobacteria</taxon>
        <taxon>Sneathiellales</taxon>
        <taxon>Sneathiellaceae</taxon>
        <taxon>Sneathiella</taxon>
    </lineage>
</organism>
<reference evidence="3" key="1">
    <citation type="submission" date="2022-06" db="EMBL/GenBank/DDBJ databases">
        <title>Sneathiella actinostolidae sp. nov., isolated from a sea anemonein the Western Pacific Ocean.</title>
        <authorList>
            <person name="Wei M.J."/>
        </authorList>
    </citation>
    <scope>NUCLEOTIDE SEQUENCE</scope>
    <source>
        <strain evidence="3">PHK-P5</strain>
    </source>
</reference>
<evidence type="ECO:0000313" key="4">
    <source>
        <dbReference type="Proteomes" id="UP001056291"/>
    </source>
</evidence>
<dbReference type="InterPro" id="IPR005097">
    <property type="entry name" value="Sacchrp_dh_NADP-bd"/>
</dbReference>
<dbReference type="EMBL" id="CP098747">
    <property type="protein sequence ID" value="USG60925.1"/>
    <property type="molecule type" value="Genomic_DNA"/>
</dbReference>
<sequence>MSFSKIAVLGLGNVGSLAATLLYEAGFEVVGIDSRKLRTKISFETQAHDIADVSLLPEILRPFEAVLSCLPYFLNIDVARTAHQLGIHYFDLTEDVATTQAVLDLSKTATTVMAPQCGLAPGFVGIVGANLAEQFDTVRTIRLRIGALPQNPTGLLGYAFNWSPEGVVNEYLNDCEVIEEGQRKWVSPMEWVETILIDGKKLEAFTTSGGLGTMCETYDGKVENLDYKTMRYPGHVKLMNFFFHELLMRENREQAGTILTHAKPRVDDDVVYAHISAEGEIQGRLQRKEYVRSYYPIKMAGQSWTAIAWTTAASVCGVIEMVRKGSLPAQGFIKQEKIPLPAFLETTTGSLFETAAKESRQILVGHDLQPKKA</sequence>
<dbReference type="SUPFAM" id="SSF55347">
    <property type="entry name" value="Glyceraldehyde-3-phosphate dehydrogenase-like, C-terminal domain"/>
    <property type="match status" value="1"/>
</dbReference>
<dbReference type="Pfam" id="PF16653">
    <property type="entry name" value="Sacchrp_dh_C"/>
    <property type="match status" value="1"/>
</dbReference>
<name>A0ABY4W5D4_9PROT</name>
<evidence type="ECO:0000259" key="2">
    <source>
        <dbReference type="Pfam" id="PF16653"/>
    </source>
</evidence>
<gene>
    <name evidence="3" type="ORF">NBZ79_17340</name>
</gene>